<evidence type="ECO:0000256" key="1">
    <source>
        <dbReference type="SAM" id="Phobius"/>
    </source>
</evidence>
<comment type="caution">
    <text evidence="2">The sequence shown here is derived from an EMBL/GenBank/DDBJ whole genome shotgun (WGS) entry which is preliminary data.</text>
</comment>
<reference evidence="2" key="1">
    <citation type="submission" date="2022-06" db="EMBL/GenBank/DDBJ databases">
        <title>Genomic Encyclopedia of Archaeal and Bacterial Type Strains, Phase II (KMG-II): from individual species to whole genera.</title>
        <authorList>
            <person name="Goeker M."/>
        </authorList>
    </citation>
    <scope>NUCLEOTIDE SEQUENCE</scope>
    <source>
        <strain evidence="2">DSM 43935</strain>
    </source>
</reference>
<sequence>MCRHLSGGSVLLLPVAFREMNVSTVLFVVGYTVMHFVFAVLLYTGFTAFLDWLGTRARGVSGQRNVERPTVQRQPRRLIAPGQTHSSCPWCGRHAGWSGPLHPAPAHPFTAMLRCLEQAA</sequence>
<proteinExistence type="predicted"/>
<gene>
    <name evidence="2" type="ORF">LX83_001404</name>
</gene>
<evidence type="ECO:0000313" key="3">
    <source>
        <dbReference type="Proteomes" id="UP001206128"/>
    </source>
</evidence>
<name>A0AAE3GCE8_9PSEU</name>
<feature type="transmembrane region" description="Helical" evidence="1">
    <location>
        <begin position="28"/>
        <end position="54"/>
    </location>
</feature>
<evidence type="ECO:0000313" key="2">
    <source>
        <dbReference type="EMBL" id="MCP2164564.1"/>
    </source>
</evidence>
<dbReference type="Proteomes" id="UP001206128">
    <property type="component" value="Unassembled WGS sequence"/>
</dbReference>
<keyword evidence="1" id="KW-0472">Membrane</keyword>
<dbReference type="AlphaFoldDB" id="A0AAE3GCE8"/>
<protein>
    <submittedName>
        <fullName evidence="2">Uncharacterized protein</fullName>
    </submittedName>
</protein>
<keyword evidence="3" id="KW-1185">Reference proteome</keyword>
<dbReference type="EMBL" id="JAMTCK010000003">
    <property type="protein sequence ID" value="MCP2164564.1"/>
    <property type="molecule type" value="Genomic_DNA"/>
</dbReference>
<keyword evidence="1" id="KW-1133">Transmembrane helix</keyword>
<keyword evidence="1" id="KW-0812">Transmembrane</keyword>
<accession>A0AAE3GCE8</accession>
<organism evidence="2 3">
    <name type="scientific">Goodfellowiella coeruleoviolacea</name>
    <dbReference type="NCBI Taxonomy" id="334858"/>
    <lineage>
        <taxon>Bacteria</taxon>
        <taxon>Bacillati</taxon>
        <taxon>Actinomycetota</taxon>
        <taxon>Actinomycetes</taxon>
        <taxon>Pseudonocardiales</taxon>
        <taxon>Pseudonocardiaceae</taxon>
        <taxon>Goodfellowiella</taxon>
    </lineage>
</organism>